<dbReference type="InterPro" id="IPR024311">
    <property type="entry name" value="Lipocalin-like"/>
</dbReference>
<reference evidence="3" key="1">
    <citation type="journal article" date="2019" name="Int. J. Syst. Evol. Microbiol.">
        <title>The Global Catalogue of Microorganisms (GCM) 10K type strain sequencing project: providing services to taxonomists for standard genome sequencing and annotation.</title>
        <authorList>
            <consortium name="The Broad Institute Genomics Platform"/>
            <consortium name="The Broad Institute Genome Sequencing Center for Infectious Disease"/>
            <person name="Wu L."/>
            <person name="Ma J."/>
        </authorList>
    </citation>
    <scope>NUCLEOTIDE SEQUENCE [LARGE SCALE GENOMIC DNA]</scope>
    <source>
        <strain evidence="3">KCTC 42662</strain>
    </source>
</reference>
<organism evidence="2 3">
    <name type="scientific">Sphingobacterium suaedae</name>
    <dbReference type="NCBI Taxonomy" id="1686402"/>
    <lineage>
        <taxon>Bacteria</taxon>
        <taxon>Pseudomonadati</taxon>
        <taxon>Bacteroidota</taxon>
        <taxon>Sphingobacteriia</taxon>
        <taxon>Sphingobacteriales</taxon>
        <taxon>Sphingobacteriaceae</taxon>
        <taxon>Sphingobacterium</taxon>
    </lineage>
</organism>
<evidence type="ECO:0000259" key="1">
    <source>
        <dbReference type="Pfam" id="PF13924"/>
    </source>
</evidence>
<gene>
    <name evidence="2" type="ORF">ACFSR5_04115</name>
</gene>
<dbReference type="EMBL" id="JBHULR010000003">
    <property type="protein sequence ID" value="MFD2546829.1"/>
    <property type="molecule type" value="Genomic_DNA"/>
</dbReference>
<protein>
    <submittedName>
        <fullName evidence="2">Lipocalin-like domain-containing protein</fullName>
    </submittedName>
</protein>
<dbReference type="Pfam" id="PF13924">
    <property type="entry name" value="Lipocalin_5"/>
    <property type="match status" value="1"/>
</dbReference>
<dbReference type="Proteomes" id="UP001597545">
    <property type="component" value="Unassembled WGS sequence"/>
</dbReference>
<keyword evidence="3" id="KW-1185">Reference proteome</keyword>
<dbReference type="RefSeq" id="WP_380932212.1">
    <property type="nucleotide sequence ID" value="NZ_JBHUEG010000007.1"/>
</dbReference>
<proteinExistence type="predicted"/>
<name>A0ABW5KDE7_9SPHI</name>
<comment type="caution">
    <text evidence="2">The sequence shown here is derived from an EMBL/GenBank/DDBJ whole genome shotgun (WGS) entry which is preliminary data.</text>
</comment>
<evidence type="ECO:0000313" key="2">
    <source>
        <dbReference type="EMBL" id="MFD2546829.1"/>
    </source>
</evidence>
<sequence>MVELNTDSFMTSLKNELVGTWKLLSYIEVPIGGEDSLFPMGKTPFGVLMYSPDGFMSVQISKEERLLYQSNDKMMATQEEMVSSLQGYIAFCGKYKVDNNNAIVNYIIKSSLYPNWKNQVQRRKIDFEGDILYLKSTEPILSNGAYVNSYMTWKRIDRSIDDFFEDNILDEYSVK</sequence>
<feature type="domain" description="Lipocalin-like" evidence="1">
    <location>
        <begin position="18"/>
        <end position="156"/>
    </location>
</feature>
<accession>A0ABW5KDE7</accession>
<evidence type="ECO:0000313" key="3">
    <source>
        <dbReference type="Proteomes" id="UP001597545"/>
    </source>
</evidence>